<protein>
    <submittedName>
        <fullName evidence="1">DUF3567 domain-containing protein</fullName>
    </submittedName>
</protein>
<accession>A0ABW7EGG9</accession>
<name>A0ABW7EGG9_9BURK</name>
<comment type="caution">
    <text evidence="1">The sequence shown here is derived from an EMBL/GenBank/DDBJ whole genome shotgun (WGS) entry which is preliminary data.</text>
</comment>
<dbReference type="RefSeq" id="WP_394468649.1">
    <property type="nucleotide sequence ID" value="NZ_JBIGHY010000001.1"/>
</dbReference>
<gene>
    <name evidence="1" type="ORF">ACG02S_01380</name>
</gene>
<evidence type="ECO:0000313" key="2">
    <source>
        <dbReference type="Proteomes" id="UP001606300"/>
    </source>
</evidence>
<dbReference type="Proteomes" id="UP001606300">
    <property type="component" value="Unassembled WGS sequence"/>
</dbReference>
<evidence type="ECO:0000313" key="1">
    <source>
        <dbReference type="EMBL" id="MFG6412544.1"/>
    </source>
</evidence>
<dbReference type="InterPro" id="IPR021951">
    <property type="entry name" value="DUF3567"/>
</dbReference>
<reference evidence="1 2" key="1">
    <citation type="submission" date="2024-09" db="EMBL/GenBank/DDBJ databases">
        <title>Novel species of the genus Pelomonas and Roseateles isolated from streams.</title>
        <authorList>
            <person name="Lu H."/>
        </authorList>
    </citation>
    <scope>NUCLEOTIDE SEQUENCE [LARGE SCALE GENOMIC DNA]</scope>
    <source>
        <strain evidence="1 2">DC23W</strain>
    </source>
</reference>
<proteinExistence type="predicted"/>
<dbReference type="Pfam" id="PF12091">
    <property type="entry name" value="DUF3567"/>
    <property type="match status" value="1"/>
</dbReference>
<dbReference type="EMBL" id="JBIGHY010000001">
    <property type="protein sequence ID" value="MFG6412544.1"/>
    <property type="molecule type" value="Genomic_DNA"/>
</dbReference>
<sequence length="92" mass="10335">MHMLYNSDSFIVVQFEVPTPESEAEASGPQLNRDGFEIVDKFARKEIFIEGALAESFQQGVQALIEGQPSEDEIDAFIERYAVMGQQPVVMH</sequence>
<keyword evidence="2" id="KW-1185">Reference proteome</keyword>
<organism evidence="1 2">
    <name type="scientific">Pelomonas dachongensis</name>
    <dbReference type="NCBI Taxonomy" id="3299029"/>
    <lineage>
        <taxon>Bacteria</taxon>
        <taxon>Pseudomonadati</taxon>
        <taxon>Pseudomonadota</taxon>
        <taxon>Betaproteobacteria</taxon>
        <taxon>Burkholderiales</taxon>
        <taxon>Sphaerotilaceae</taxon>
        <taxon>Roseateles</taxon>
    </lineage>
</organism>